<feature type="non-terminal residue" evidence="1">
    <location>
        <position position="62"/>
    </location>
</feature>
<organism evidence="1 3">
    <name type="scientific">Rotaria magnacalcarata</name>
    <dbReference type="NCBI Taxonomy" id="392030"/>
    <lineage>
        <taxon>Eukaryota</taxon>
        <taxon>Metazoa</taxon>
        <taxon>Spiralia</taxon>
        <taxon>Gnathifera</taxon>
        <taxon>Rotifera</taxon>
        <taxon>Eurotatoria</taxon>
        <taxon>Bdelloidea</taxon>
        <taxon>Philodinida</taxon>
        <taxon>Philodinidae</taxon>
        <taxon>Rotaria</taxon>
    </lineage>
</organism>
<dbReference type="InterPro" id="IPR033227">
    <property type="entry name" value="CAPS"/>
</dbReference>
<reference evidence="1" key="1">
    <citation type="submission" date="2021-02" db="EMBL/GenBank/DDBJ databases">
        <authorList>
            <person name="Nowell W R."/>
        </authorList>
    </citation>
    <scope>NUCLEOTIDE SEQUENCE</scope>
</reference>
<name>A0A8S2XC99_9BILA</name>
<feature type="non-terminal residue" evidence="1">
    <location>
        <position position="1"/>
    </location>
</feature>
<proteinExistence type="predicted"/>
<comment type="caution">
    <text evidence="1">The sequence shown here is derived from an EMBL/GenBank/DDBJ whole genome shotgun (WGS) entry which is preliminary data.</text>
</comment>
<dbReference type="PANTHER" id="PTHR12166:SF8">
    <property type="entry name" value="CALCIUM-DEPENDENT SECRETION ACTIVATOR"/>
    <property type="match status" value="1"/>
</dbReference>
<dbReference type="GO" id="GO:0016079">
    <property type="term" value="P:synaptic vesicle exocytosis"/>
    <property type="evidence" value="ECO:0007669"/>
    <property type="project" value="InterPro"/>
</dbReference>
<gene>
    <name evidence="1" type="ORF">SMN809_LOCUS34497</name>
    <name evidence="2" type="ORF">SMN809_LOCUS34576</name>
</gene>
<dbReference type="AlphaFoldDB" id="A0A8S2XC99"/>
<evidence type="ECO:0000313" key="3">
    <source>
        <dbReference type="Proteomes" id="UP000676336"/>
    </source>
</evidence>
<dbReference type="PANTHER" id="PTHR12166">
    <property type="entry name" value="CALCIUM-DEPENDENT SECRETION ACTIVATOR"/>
    <property type="match status" value="1"/>
</dbReference>
<protein>
    <submittedName>
        <fullName evidence="1">Uncharacterized protein</fullName>
    </submittedName>
</protein>
<evidence type="ECO:0000313" key="1">
    <source>
        <dbReference type="EMBL" id="CAF4491465.1"/>
    </source>
</evidence>
<dbReference type="EMBL" id="CAJOBI010079793">
    <property type="protein sequence ID" value="CAF4493354.1"/>
    <property type="molecule type" value="Genomic_DNA"/>
</dbReference>
<dbReference type="GO" id="GO:0098793">
    <property type="term" value="C:presynapse"/>
    <property type="evidence" value="ECO:0007669"/>
    <property type="project" value="GOC"/>
</dbReference>
<evidence type="ECO:0000313" key="2">
    <source>
        <dbReference type="EMBL" id="CAF4493354.1"/>
    </source>
</evidence>
<dbReference type="Proteomes" id="UP000676336">
    <property type="component" value="Unassembled WGS sequence"/>
</dbReference>
<accession>A0A8S2XC99</accession>
<dbReference type="GO" id="GO:1990504">
    <property type="term" value="P:dense core granule exocytosis"/>
    <property type="evidence" value="ECO:0007669"/>
    <property type="project" value="InterPro"/>
</dbReference>
<sequence length="62" mass="7143">AATIRRELDGRMKQAESLQRQRGLMPKFVHKEMDSLYVDELKKNVNDLMINLESLPVRGGSE</sequence>
<dbReference type="EMBL" id="CAJOBI010079373">
    <property type="protein sequence ID" value="CAF4491465.1"/>
    <property type="molecule type" value="Genomic_DNA"/>
</dbReference>